<gene>
    <name evidence="2" type="ORF">RM531_10330</name>
</gene>
<protein>
    <submittedName>
        <fullName evidence="2">Uncharacterized protein</fullName>
    </submittedName>
</protein>
<comment type="caution">
    <text evidence="2">The sequence shown here is derived from an EMBL/GenBank/DDBJ whole genome shotgun (WGS) entry which is preliminary data.</text>
</comment>
<accession>A0ABU3B9W6</accession>
<dbReference type="RefSeq" id="WP_311659095.1">
    <property type="nucleotide sequence ID" value="NZ_JAVRHY010000008.1"/>
</dbReference>
<feature type="transmembrane region" description="Helical" evidence="1">
    <location>
        <begin position="6"/>
        <end position="24"/>
    </location>
</feature>
<keyword evidence="3" id="KW-1185">Reference proteome</keyword>
<feature type="transmembrane region" description="Helical" evidence="1">
    <location>
        <begin position="58"/>
        <end position="78"/>
    </location>
</feature>
<name>A0ABU3B9W6_9GAMM</name>
<dbReference type="Proteomes" id="UP001259982">
    <property type="component" value="Unassembled WGS sequence"/>
</dbReference>
<reference evidence="2 3" key="1">
    <citation type="submission" date="2023-09" db="EMBL/GenBank/DDBJ databases">
        <authorList>
            <person name="Rey-Velasco X."/>
        </authorList>
    </citation>
    <scope>NUCLEOTIDE SEQUENCE [LARGE SCALE GENOMIC DNA]</scope>
    <source>
        <strain evidence="2 3">P385</strain>
    </source>
</reference>
<dbReference type="EMBL" id="JAVRHY010000008">
    <property type="protein sequence ID" value="MDT0618870.1"/>
    <property type="molecule type" value="Genomic_DNA"/>
</dbReference>
<keyword evidence="1" id="KW-1133">Transmembrane helix</keyword>
<proteinExistence type="predicted"/>
<evidence type="ECO:0000313" key="2">
    <source>
        <dbReference type="EMBL" id="MDT0618870.1"/>
    </source>
</evidence>
<keyword evidence="1" id="KW-0472">Membrane</keyword>
<feature type="transmembrane region" description="Helical" evidence="1">
    <location>
        <begin position="31"/>
        <end position="52"/>
    </location>
</feature>
<sequence>MLFIDLILGVVATGYAHWGLPATVRSTGQVVVVRSLLAFTGLGTGLIAMNSLTDRPAWLAFAVGFGVIHIPAAAIIYLKRQR</sequence>
<keyword evidence="1" id="KW-0812">Transmembrane</keyword>
<evidence type="ECO:0000256" key="1">
    <source>
        <dbReference type="SAM" id="Phobius"/>
    </source>
</evidence>
<organism evidence="2 3">
    <name type="scientific">Spectribacter acetivorans</name>
    <dbReference type="NCBI Taxonomy" id="3075603"/>
    <lineage>
        <taxon>Bacteria</taxon>
        <taxon>Pseudomonadati</taxon>
        <taxon>Pseudomonadota</taxon>
        <taxon>Gammaproteobacteria</taxon>
        <taxon>Salinisphaerales</taxon>
        <taxon>Salinisphaeraceae</taxon>
        <taxon>Spectribacter</taxon>
    </lineage>
</organism>
<evidence type="ECO:0000313" key="3">
    <source>
        <dbReference type="Proteomes" id="UP001259982"/>
    </source>
</evidence>